<keyword evidence="3" id="KW-1185">Reference proteome</keyword>
<dbReference type="Gene3D" id="3.30.70.270">
    <property type="match status" value="1"/>
</dbReference>
<dbReference type="InterPro" id="IPR051320">
    <property type="entry name" value="Viral_Replic_Matur_Polypro"/>
</dbReference>
<evidence type="ECO:0000259" key="1">
    <source>
        <dbReference type="Pfam" id="PF00078"/>
    </source>
</evidence>
<dbReference type="SUPFAM" id="SSF56672">
    <property type="entry name" value="DNA/RNA polymerases"/>
    <property type="match status" value="1"/>
</dbReference>
<dbReference type="PANTHER" id="PTHR33064:SF37">
    <property type="entry name" value="RIBONUCLEASE H"/>
    <property type="match status" value="1"/>
</dbReference>
<proteinExistence type="predicted"/>
<dbReference type="PANTHER" id="PTHR33064">
    <property type="entry name" value="POL PROTEIN"/>
    <property type="match status" value="1"/>
</dbReference>
<name>A0A9Q3CAB6_9BASI</name>
<dbReference type="OrthoDB" id="8056540at2759"/>
<feature type="domain" description="Reverse transcriptase" evidence="1">
    <location>
        <begin position="3"/>
        <end position="90"/>
    </location>
</feature>
<gene>
    <name evidence="2" type="ORF">O181_021184</name>
</gene>
<dbReference type="Proteomes" id="UP000765509">
    <property type="component" value="Unassembled WGS sequence"/>
</dbReference>
<dbReference type="InterPro" id="IPR000477">
    <property type="entry name" value="RT_dom"/>
</dbReference>
<dbReference type="EMBL" id="AVOT02006407">
    <property type="protein sequence ID" value="MBW0481469.1"/>
    <property type="molecule type" value="Genomic_DNA"/>
</dbReference>
<protein>
    <recommendedName>
        <fullName evidence="1">Reverse transcriptase domain-containing protein</fullName>
    </recommendedName>
</protein>
<comment type="caution">
    <text evidence="2">The sequence shown here is derived from an EMBL/GenBank/DDBJ whole genome shotgun (WGS) entry which is preliminary data.</text>
</comment>
<reference evidence="2" key="1">
    <citation type="submission" date="2021-03" db="EMBL/GenBank/DDBJ databases">
        <title>Draft genome sequence of rust myrtle Austropuccinia psidii MF-1, a brazilian biotype.</title>
        <authorList>
            <person name="Quecine M.C."/>
            <person name="Pachon D.M.R."/>
            <person name="Bonatelli M.L."/>
            <person name="Correr F.H."/>
            <person name="Franceschini L.M."/>
            <person name="Leite T.F."/>
            <person name="Margarido G.R.A."/>
            <person name="Almeida C.A."/>
            <person name="Ferrarezi J.A."/>
            <person name="Labate C.A."/>
        </authorList>
    </citation>
    <scope>NUCLEOTIDE SEQUENCE</scope>
    <source>
        <strain evidence="2">MF-1</strain>
    </source>
</reference>
<dbReference type="InterPro" id="IPR043502">
    <property type="entry name" value="DNA/RNA_pol_sf"/>
</dbReference>
<sequence>MDIYEYTRIPFGIKNETAHLQRMMDTTLQEEILEGWMVVHIDDIIIYSVTWEDHVRYIDRVLSKCTPINLKVSRQKCNFGQPELLAIGHKFSGLSLAIDQKTVEAVLLKPVPKNNKEIQSFLGFSSYCRNPIRIFPT</sequence>
<organism evidence="2 3">
    <name type="scientific">Austropuccinia psidii MF-1</name>
    <dbReference type="NCBI Taxonomy" id="1389203"/>
    <lineage>
        <taxon>Eukaryota</taxon>
        <taxon>Fungi</taxon>
        <taxon>Dikarya</taxon>
        <taxon>Basidiomycota</taxon>
        <taxon>Pucciniomycotina</taxon>
        <taxon>Pucciniomycetes</taxon>
        <taxon>Pucciniales</taxon>
        <taxon>Sphaerophragmiaceae</taxon>
        <taxon>Austropuccinia</taxon>
    </lineage>
</organism>
<dbReference type="Pfam" id="PF00078">
    <property type="entry name" value="RVT_1"/>
    <property type="match status" value="1"/>
</dbReference>
<accession>A0A9Q3CAB6</accession>
<evidence type="ECO:0000313" key="2">
    <source>
        <dbReference type="EMBL" id="MBW0481469.1"/>
    </source>
</evidence>
<dbReference type="AlphaFoldDB" id="A0A9Q3CAB6"/>
<dbReference type="InterPro" id="IPR043128">
    <property type="entry name" value="Rev_trsase/Diguanyl_cyclase"/>
</dbReference>
<evidence type="ECO:0000313" key="3">
    <source>
        <dbReference type="Proteomes" id="UP000765509"/>
    </source>
</evidence>